<dbReference type="Gene3D" id="3.40.50.1010">
    <property type="entry name" value="5'-nuclease"/>
    <property type="match status" value="1"/>
</dbReference>
<evidence type="ECO:0000313" key="3">
    <source>
        <dbReference type="Proteomes" id="UP000007392"/>
    </source>
</evidence>
<sequence>MVTGALIDTNIFIKLIDGEQAVIDGIRTLNSEGHRLHVSAVTIAEAFSGAINEKIQE</sequence>
<dbReference type="HOGENOM" id="CLU_2992427_0_0_9"/>
<dbReference type="KEGG" id="pmw:B2K_06400"/>
<dbReference type="SUPFAM" id="SSF88723">
    <property type="entry name" value="PIN domain-like"/>
    <property type="match status" value="1"/>
</dbReference>
<gene>
    <name evidence="2" type="ORF">B2K_06400</name>
</gene>
<accession>I0BDB0</accession>
<evidence type="ECO:0000313" key="2">
    <source>
        <dbReference type="EMBL" id="AFH60357.1"/>
    </source>
</evidence>
<dbReference type="AlphaFoldDB" id="I0BDB0"/>
<dbReference type="Pfam" id="PF01850">
    <property type="entry name" value="PIN"/>
    <property type="match status" value="1"/>
</dbReference>
<dbReference type="EMBL" id="CP003422">
    <property type="protein sequence ID" value="AFH60357.1"/>
    <property type="molecule type" value="Genomic_DNA"/>
</dbReference>
<evidence type="ECO:0000259" key="1">
    <source>
        <dbReference type="Pfam" id="PF01850"/>
    </source>
</evidence>
<dbReference type="InterPro" id="IPR002716">
    <property type="entry name" value="PIN_dom"/>
</dbReference>
<reference evidence="2 3" key="1">
    <citation type="submission" date="2013-06" db="EMBL/GenBank/DDBJ databases">
        <title>Complete genome sequence of Paenibacillus mucilaginosus K02.</title>
        <authorList>
            <person name="Xiao B."/>
            <person name="Sun L."/>
            <person name="Xiao L."/>
            <person name="Lian B."/>
        </authorList>
    </citation>
    <scope>NUCLEOTIDE SEQUENCE [LARGE SCALE GENOMIC DNA]</scope>
    <source>
        <strain evidence="2 3">K02</strain>
    </source>
</reference>
<proteinExistence type="predicted"/>
<protein>
    <recommendedName>
        <fullName evidence="1">PIN domain-containing protein</fullName>
    </recommendedName>
</protein>
<organism evidence="2 3">
    <name type="scientific">Paenibacillus mucilaginosus K02</name>
    <dbReference type="NCBI Taxonomy" id="997761"/>
    <lineage>
        <taxon>Bacteria</taxon>
        <taxon>Bacillati</taxon>
        <taxon>Bacillota</taxon>
        <taxon>Bacilli</taxon>
        <taxon>Bacillales</taxon>
        <taxon>Paenibacillaceae</taxon>
        <taxon>Paenibacillus</taxon>
    </lineage>
</organism>
<feature type="domain" description="PIN" evidence="1">
    <location>
        <begin position="6"/>
        <end position="52"/>
    </location>
</feature>
<dbReference type="InterPro" id="IPR029060">
    <property type="entry name" value="PIN-like_dom_sf"/>
</dbReference>
<dbReference type="Proteomes" id="UP000007392">
    <property type="component" value="Chromosome"/>
</dbReference>
<name>I0BDB0_9BACL</name>